<dbReference type="PANTHER" id="PTHR42693:SF53">
    <property type="entry name" value="ENDO-4-O-SULFATASE"/>
    <property type="match status" value="1"/>
</dbReference>
<evidence type="ECO:0000313" key="7">
    <source>
        <dbReference type="Proteomes" id="UP000011885"/>
    </source>
</evidence>
<dbReference type="PATRIC" id="fig|1263870.3.peg.368"/>
<gene>
    <name evidence="6" type="ORF">RSSM_00335</name>
</gene>
<dbReference type="CDD" id="cd16025">
    <property type="entry name" value="PAS_like"/>
    <property type="match status" value="1"/>
</dbReference>
<keyword evidence="2" id="KW-0479">Metal-binding</keyword>
<evidence type="ECO:0000256" key="2">
    <source>
        <dbReference type="ARBA" id="ARBA00022723"/>
    </source>
</evidence>
<protein>
    <submittedName>
        <fullName evidence="6">Arylsulfatase</fullName>
    </submittedName>
</protein>
<dbReference type="Gene3D" id="3.40.720.10">
    <property type="entry name" value="Alkaline Phosphatase, subunit A"/>
    <property type="match status" value="1"/>
</dbReference>
<comment type="similarity">
    <text evidence="1">Belongs to the sulfatase family.</text>
</comment>
<dbReference type="Gene3D" id="3.30.1120.10">
    <property type="match status" value="1"/>
</dbReference>
<comment type="caution">
    <text evidence="6">The sequence shown here is derived from an EMBL/GenBank/DDBJ whole genome shotgun (WGS) entry which is preliminary data.</text>
</comment>
<dbReference type="InterPro" id="IPR000917">
    <property type="entry name" value="Sulfatase_N"/>
</dbReference>
<keyword evidence="3" id="KW-0378">Hydrolase</keyword>
<evidence type="ECO:0000256" key="1">
    <source>
        <dbReference type="ARBA" id="ARBA00008779"/>
    </source>
</evidence>
<dbReference type="Pfam" id="PF00884">
    <property type="entry name" value="Sulfatase"/>
    <property type="match status" value="1"/>
</dbReference>
<dbReference type="SUPFAM" id="SSF53649">
    <property type="entry name" value="Alkaline phosphatase-like"/>
    <property type="match status" value="1"/>
</dbReference>
<sequence length="517" mass="58378">MRGVVTFGLFAIFLVKGGTRNNAAFIQGAEIRPNIVVILADDMGYSDLGCTGAEIRTPNLDALAQRGVLFTRFYNTSRCCPSRACLLTGQYQWDAGLGHMTYTRSQFPEYQQSLSDRTPTVAEVLRDSGYQTVMSGKWHVGDQREDWPDRRGFERFYGTPAGGGLYFYPSPFYPRSVYRDGVEEKPGVDWYSTDGFTDYAIEFVAEKRDRSRPFFLYLAFIAPHYPLQAKSQDIDRYRDTYDVGFSVIRNARFEKQVSLGLFSESTKPSEAIFPDWAQAKDRNEQAARMATYAAQVDCLDQNVGRLVEALKQEGVYDNTVMIFLSDNGGCSKGFNKTPDAEIGSRESNASYGKWFNVSNTPFRMAKSQVHEGGIVTPLIMHWPNGIGVRPRKIDAPAHIMDLFPTCLELAGVKDSASPPSVEVEAVDGISLLPAIRGDAADPNRVLYWEHEGNKAVRRGDWKLVALRKGAWELYDLRSDPFEENDLAERYPERVDELRALYSQWAQLHGVRTWPVKR</sequence>
<dbReference type="AlphaFoldDB" id="M5U9Y8"/>
<dbReference type="InterPro" id="IPR017850">
    <property type="entry name" value="Alkaline_phosphatase_core_sf"/>
</dbReference>
<dbReference type="OrthoDB" id="9783154at2"/>
<keyword evidence="7" id="KW-1185">Reference proteome</keyword>
<keyword evidence="4" id="KW-0106">Calcium</keyword>
<dbReference type="PANTHER" id="PTHR42693">
    <property type="entry name" value="ARYLSULFATASE FAMILY MEMBER"/>
    <property type="match status" value="1"/>
</dbReference>
<organism evidence="6 7">
    <name type="scientific">Rhodopirellula sallentina SM41</name>
    <dbReference type="NCBI Taxonomy" id="1263870"/>
    <lineage>
        <taxon>Bacteria</taxon>
        <taxon>Pseudomonadati</taxon>
        <taxon>Planctomycetota</taxon>
        <taxon>Planctomycetia</taxon>
        <taxon>Pirellulales</taxon>
        <taxon>Pirellulaceae</taxon>
        <taxon>Rhodopirellula</taxon>
    </lineage>
</organism>
<evidence type="ECO:0000259" key="5">
    <source>
        <dbReference type="Pfam" id="PF00884"/>
    </source>
</evidence>
<dbReference type="Proteomes" id="UP000011885">
    <property type="component" value="Unassembled WGS sequence"/>
</dbReference>
<dbReference type="GO" id="GO:0046872">
    <property type="term" value="F:metal ion binding"/>
    <property type="evidence" value="ECO:0007669"/>
    <property type="project" value="UniProtKB-KW"/>
</dbReference>
<feature type="domain" description="Sulfatase N-terminal" evidence="5">
    <location>
        <begin position="33"/>
        <end position="412"/>
    </location>
</feature>
<dbReference type="InterPro" id="IPR050738">
    <property type="entry name" value="Sulfatase"/>
</dbReference>
<evidence type="ECO:0000256" key="3">
    <source>
        <dbReference type="ARBA" id="ARBA00022801"/>
    </source>
</evidence>
<evidence type="ECO:0000313" key="6">
    <source>
        <dbReference type="EMBL" id="EMI58232.1"/>
    </source>
</evidence>
<reference evidence="6 7" key="1">
    <citation type="journal article" date="2013" name="Mar. Genomics">
        <title>Expression of sulfatases in Rhodopirellula baltica and the diversity of sulfatases in the genus Rhodopirellula.</title>
        <authorList>
            <person name="Wegner C.E."/>
            <person name="Richter-Heitmann T."/>
            <person name="Klindworth A."/>
            <person name="Klockow C."/>
            <person name="Richter M."/>
            <person name="Achstetter T."/>
            <person name="Glockner F.O."/>
            <person name="Harder J."/>
        </authorList>
    </citation>
    <scope>NUCLEOTIDE SEQUENCE [LARGE SCALE GENOMIC DNA]</scope>
    <source>
        <strain evidence="6 7">SM41</strain>
    </source>
</reference>
<dbReference type="EMBL" id="ANOH01000031">
    <property type="protein sequence ID" value="EMI58232.1"/>
    <property type="molecule type" value="Genomic_DNA"/>
</dbReference>
<dbReference type="PROSITE" id="PS00149">
    <property type="entry name" value="SULFATASE_2"/>
    <property type="match status" value="1"/>
</dbReference>
<dbReference type="InterPro" id="IPR024607">
    <property type="entry name" value="Sulfatase_CS"/>
</dbReference>
<accession>M5U9Y8</accession>
<name>M5U9Y8_9BACT</name>
<dbReference type="GO" id="GO:0004065">
    <property type="term" value="F:arylsulfatase activity"/>
    <property type="evidence" value="ECO:0007669"/>
    <property type="project" value="TreeGrafter"/>
</dbReference>
<proteinExistence type="inferred from homology"/>
<evidence type="ECO:0000256" key="4">
    <source>
        <dbReference type="ARBA" id="ARBA00022837"/>
    </source>
</evidence>
<dbReference type="RefSeq" id="WP_008673730.1">
    <property type="nucleotide sequence ID" value="NZ_ANOH01000031.1"/>
</dbReference>